<dbReference type="Pfam" id="PF14529">
    <property type="entry name" value="Exo_endo_phos_2"/>
    <property type="match status" value="1"/>
</dbReference>
<dbReference type="InterPro" id="IPR005135">
    <property type="entry name" value="Endo/exonuclease/phosphatase"/>
</dbReference>
<dbReference type="Gene3D" id="3.60.10.10">
    <property type="entry name" value="Endonuclease/exonuclease/phosphatase"/>
    <property type="match status" value="1"/>
</dbReference>
<dbReference type="PROSITE" id="PS50878">
    <property type="entry name" value="RT_POL"/>
    <property type="match status" value="1"/>
</dbReference>
<evidence type="ECO:0000313" key="2">
    <source>
        <dbReference type="EMBL" id="CDS14377.1"/>
    </source>
</evidence>
<name>A0A077X553_9FUNG</name>
<dbReference type="OrthoDB" id="2272068at2759"/>
<dbReference type="CDD" id="cd01650">
    <property type="entry name" value="RT_nLTR_like"/>
    <property type="match status" value="1"/>
</dbReference>
<dbReference type="EMBL" id="LK023386">
    <property type="protein sequence ID" value="CDS14377.1"/>
    <property type="molecule type" value="Genomic_DNA"/>
</dbReference>
<gene>
    <name evidence="2" type="ORF">LRAMOSA06546</name>
</gene>
<sequence length="1116" mass="128686">MNVNIIILNETYLTQGRLHTHWHQYHNYAQRPENGTRGFGGISVLVNPDLHTHIHVQAITSPYVLTFNAGRYTIHALYLPPSLSLSQYRTILHSLTIDEFTLIIGDMNTRMTILGDHDHNERQETFLDWSTINGLTIWNRLLAFGEYTFDGARGRSIIDLFVSQEAAVQDPTLNIQHDLSLNSDHRLCVFSFIPTQPLPTIPTANAPRLHWKLQRLEDPEVKQLYVDKFTETASTLVDTINTYLDNNAPQVPSQQVLDNLNNQLLKAITDALDSSVTRGRMRPKHWKWFWTDELERLAKKREVAFRAWRHARSDDLVDIAERREVFLSARQDFDKELKRTRNRQWRQFCTSMERKSHVDANMVIKRMRRGRNTGPMLTHRDGPHQAAEAMANHLETVFGGNRVQDTPLPLLIVPEEQDPSPFAADVIHRIIRQLAPRKAPGSDSITGAMLKPIAGSLSQVLVQFFSLCWRWSSTPIVWRTAQVVPIFKKGNPDDPANFRPISLTSIFRKILERCMLPKLLAEVPALDMAQGGFRHNRGALDQAFSLHILMRQFWKQYEEWPTVAFLDIKAAYDSVDRQVIWNHMRGHTSPLLLHLCRNMFDNVQLAVILNNHQSRFIHPARGVLQGSIMSPLLYAMFIDSLPRLLRTAPLIRRPLLIRTTPHQGSTEAQDDLFEYHRPLQGRPPRRPDTDITIINALLYADDVAIFGSPADVQRMLNTVESHSQQLGYRWSPAKCEILNPMQETPFTLYDSPLPHTTLFRYLGVPFGSEGISHEQLIHDRINKATGAMTLLRHLGLHRYGMGLWAALRAYRTFVRPSLEYGLAIVALRAPLVHKLQHAQNSCVKLAMNVPSDRRLPTIAQQVLADLPSMRLRMRILQLKFVLRAVELPTTTMLRSISLNWLEKQRTEPVWREIARNNPLWKAWRELLKNNPQTRHPVRKVIKQARDKELVNRREKFSSVNKLRHIRCVDPILYLPVSSRDRHRLIHWRMHWLPSFPPKDCRCGSPAAKRKHYLTCPLVTEYLQDLTLAFANTQQVSSSSDTHIVDTVLNALPRHYKALKRSKWLLTWPALLKYLRRVDYLSHPDSDDYGAEDPPDMALEEILQADFEAAQAQLARA</sequence>
<feature type="domain" description="Reverse transcriptase" evidence="1">
    <location>
        <begin position="467"/>
        <end position="766"/>
    </location>
</feature>
<proteinExistence type="predicted"/>
<dbReference type="SUPFAM" id="SSF56219">
    <property type="entry name" value="DNase I-like"/>
    <property type="match status" value="1"/>
</dbReference>
<dbReference type="PANTHER" id="PTHR19446">
    <property type="entry name" value="REVERSE TRANSCRIPTASES"/>
    <property type="match status" value="1"/>
</dbReference>
<dbReference type="AlphaFoldDB" id="A0A077X553"/>
<dbReference type="InterPro" id="IPR000477">
    <property type="entry name" value="RT_dom"/>
</dbReference>
<dbReference type="GO" id="GO:0003824">
    <property type="term" value="F:catalytic activity"/>
    <property type="evidence" value="ECO:0007669"/>
    <property type="project" value="InterPro"/>
</dbReference>
<dbReference type="Pfam" id="PF00078">
    <property type="entry name" value="RVT_1"/>
    <property type="match status" value="1"/>
</dbReference>
<evidence type="ECO:0000259" key="1">
    <source>
        <dbReference type="PROSITE" id="PS50878"/>
    </source>
</evidence>
<reference evidence="2" key="1">
    <citation type="journal article" date="2014" name="Genome Announc.">
        <title>De novo whole-genome sequence and genome annotation of Lichtheimia ramosa.</title>
        <authorList>
            <person name="Linde J."/>
            <person name="Schwartze V."/>
            <person name="Binder U."/>
            <person name="Lass-Florl C."/>
            <person name="Voigt K."/>
            <person name="Horn F."/>
        </authorList>
    </citation>
    <scope>NUCLEOTIDE SEQUENCE</scope>
    <source>
        <strain evidence="2">JMRC FSU:6197</strain>
    </source>
</reference>
<accession>A0A077X553</accession>
<dbReference type="InterPro" id="IPR036691">
    <property type="entry name" value="Endo/exonu/phosph_ase_sf"/>
</dbReference>
<organism evidence="2">
    <name type="scientific">Lichtheimia ramosa</name>
    <dbReference type="NCBI Taxonomy" id="688394"/>
    <lineage>
        <taxon>Eukaryota</taxon>
        <taxon>Fungi</taxon>
        <taxon>Fungi incertae sedis</taxon>
        <taxon>Mucoromycota</taxon>
        <taxon>Mucoromycotina</taxon>
        <taxon>Mucoromycetes</taxon>
        <taxon>Mucorales</taxon>
        <taxon>Lichtheimiaceae</taxon>
        <taxon>Lichtheimia</taxon>
    </lineage>
</organism>
<protein>
    <recommendedName>
        <fullName evidence="1">Reverse transcriptase domain-containing protein</fullName>
    </recommendedName>
</protein>